<dbReference type="GeneID" id="34559254"/>
<feature type="region of interest" description="Disordered" evidence="1">
    <location>
        <begin position="266"/>
        <end position="295"/>
    </location>
</feature>
<evidence type="ECO:0000256" key="1">
    <source>
        <dbReference type="SAM" id="MobiDB-lite"/>
    </source>
</evidence>
<dbReference type="STRING" id="1209926.A0A1G4BB67"/>
<reference evidence="2 3" key="1">
    <citation type="submission" date="2016-09" db="EMBL/GenBank/DDBJ databases">
        <authorList>
            <person name="Capua I."/>
            <person name="De Benedictis P."/>
            <person name="Joannis T."/>
            <person name="Lombin L.H."/>
            <person name="Cattoli G."/>
        </authorList>
    </citation>
    <scope>NUCLEOTIDE SEQUENCE [LARGE SCALE GENOMIC DNA]</scope>
    <source>
        <strain evidence="2 3">IMI 309357</strain>
    </source>
</reference>
<dbReference type="OrthoDB" id="5985073at2759"/>
<keyword evidence="3" id="KW-1185">Reference proteome</keyword>
<proteinExistence type="predicted"/>
<dbReference type="EMBL" id="MJBS01000044">
    <property type="protein sequence ID" value="OHE98651.1"/>
    <property type="molecule type" value="Genomic_DNA"/>
</dbReference>
<dbReference type="AlphaFoldDB" id="A0A1G4BB67"/>
<evidence type="ECO:0000313" key="2">
    <source>
        <dbReference type="EMBL" id="OHE98651.1"/>
    </source>
</evidence>
<name>A0A1G4BB67_9PEZI</name>
<dbReference type="Proteomes" id="UP000176998">
    <property type="component" value="Unassembled WGS sequence"/>
</dbReference>
<protein>
    <submittedName>
        <fullName evidence="2">Uncharacterized protein</fullName>
    </submittedName>
</protein>
<accession>A0A1G4BB67</accession>
<feature type="compositionally biased region" description="Low complexity" evidence="1">
    <location>
        <begin position="277"/>
        <end position="289"/>
    </location>
</feature>
<sequence length="535" mass="60944">MASQRILATPPSQGAMLDRLVDAVRRYNARQPRLYVGLGDCNLDVEMPLLLNPTGAPVACMEPPDEFEAVNAHFSAQVHAFFNALHALEHMAVEQSPDEPHEPGLIREDGGLQLAIRIVNQSYDIYPDCWHRIFHTRRLAVQNPDSLPLLNRVTQLRVLPATNYSNAPDMHFVHLRPVSPRVPLELAARLPHLRELDCPWLWERLPLAFSSQALRICSRPWEGPWRDARIEFGRGVRQLMPLLPSSLTKARLWFWRLNSCGDDTDQAVHMPDLVDAPSSSSSSSSSSPSEFEGMDPVSLGLGDLGSRLEELSIRALITPDLFRSLSWPHMRHLKVEFHPCAPDGRWYFSGPRGEDPHAMGFAITREEHYPPGLEDADETHALLSREEDEFTGDDEMCLERRPDMFRILPIAERINPLLMAFALSLQRQNMPFIQDAEMFTWLLWRPSEERAQEYQGNDDAPPSDEDQTVMFRWGVRYDAPDGDGKGKVTWQVGEDWRPGDELLKAFGKLVGGDGENMEWEVFDFVEEREPEAEIF</sequence>
<gene>
    <name evidence="2" type="ORF">CORC01_06102</name>
</gene>
<comment type="caution">
    <text evidence="2">The sequence shown here is derived from an EMBL/GenBank/DDBJ whole genome shotgun (WGS) entry which is preliminary data.</text>
</comment>
<organism evidence="2 3">
    <name type="scientific">Colletotrichum orchidophilum</name>
    <dbReference type="NCBI Taxonomy" id="1209926"/>
    <lineage>
        <taxon>Eukaryota</taxon>
        <taxon>Fungi</taxon>
        <taxon>Dikarya</taxon>
        <taxon>Ascomycota</taxon>
        <taxon>Pezizomycotina</taxon>
        <taxon>Sordariomycetes</taxon>
        <taxon>Hypocreomycetidae</taxon>
        <taxon>Glomerellales</taxon>
        <taxon>Glomerellaceae</taxon>
        <taxon>Colletotrichum</taxon>
    </lineage>
</organism>
<dbReference type="RefSeq" id="XP_022475800.1">
    <property type="nucleotide sequence ID" value="XM_022617744.1"/>
</dbReference>
<evidence type="ECO:0000313" key="3">
    <source>
        <dbReference type="Proteomes" id="UP000176998"/>
    </source>
</evidence>